<dbReference type="PANTHER" id="PTHR33987:SF1">
    <property type="entry name" value="CALCINEURIN-LIKE METALLO-PHOSPHOESTERASE SUPERFAMILY PROTEIN"/>
    <property type="match status" value="1"/>
</dbReference>
<evidence type="ECO:0000256" key="1">
    <source>
        <dbReference type="SAM" id="MobiDB-lite"/>
    </source>
</evidence>
<organism evidence="3 4">
    <name type="scientific">Christiangramia oceanisediminis</name>
    <dbReference type="NCBI Taxonomy" id="2920386"/>
    <lineage>
        <taxon>Bacteria</taxon>
        <taxon>Pseudomonadati</taxon>
        <taxon>Bacteroidota</taxon>
        <taxon>Flavobacteriia</taxon>
        <taxon>Flavobacteriales</taxon>
        <taxon>Flavobacteriaceae</taxon>
        <taxon>Christiangramia</taxon>
    </lineage>
</organism>
<evidence type="ECO:0000313" key="4">
    <source>
        <dbReference type="Proteomes" id="UP001155280"/>
    </source>
</evidence>
<dbReference type="InterPro" id="IPR029052">
    <property type="entry name" value="Metallo-depent_PP-like"/>
</dbReference>
<name>A0A9X2R9J7_9FLAO</name>
<evidence type="ECO:0000313" key="3">
    <source>
        <dbReference type="EMBL" id="MCP9200917.1"/>
    </source>
</evidence>
<feature type="domain" description="PhoD-like phosphatase metallophosphatase" evidence="2">
    <location>
        <begin position="37"/>
        <end position="193"/>
    </location>
</feature>
<keyword evidence="4" id="KW-1185">Reference proteome</keyword>
<dbReference type="AlphaFoldDB" id="A0A9X2R9J7"/>
<sequence>MKYLLRFLSIFFLLASCGSSKTTNVKLEADYTIAFGSCNREDEDQPLWEPILANDPDLFLWGGDNVYADTDDPEVLEKAYQQQLSNPNYLKLLNSVPVFGTWDDHDYGQNDGGKNWHLKETSQQLFLDFMNVPENSPRRSREGVYHSELLETEQGSIKVIILDTRYFRDTLQKSNEPGKRYEPSEGSILGEQQ</sequence>
<dbReference type="InterPro" id="IPR018946">
    <property type="entry name" value="PhoD-like_MPP"/>
</dbReference>
<dbReference type="CDD" id="cd07389">
    <property type="entry name" value="MPP_PhoD"/>
    <property type="match status" value="1"/>
</dbReference>
<dbReference type="Gene3D" id="3.60.21.70">
    <property type="entry name" value="PhoD-like phosphatase"/>
    <property type="match status" value="1"/>
</dbReference>
<dbReference type="EMBL" id="JANCNS010000003">
    <property type="protein sequence ID" value="MCP9200917.1"/>
    <property type="molecule type" value="Genomic_DNA"/>
</dbReference>
<evidence type="ECO:0000259" key="2">
    <source>
        <dbReference type="Pfam" id="PF09423"/>
    </source>
</evidence>
<protein>
    <submittedName>
        <fullName evidence="3">Alkaline phosphatase family protein</fullName>
    </submittedName>
</protein>
<dbReference type="PROSITE" id="PS51257">
    <property type="entry name" value="PROKAR_LIPOPROTEIN"/>
    <property type="match status" value="1"/>
</dbReference>
<dbReference type="PANTHER" id="PTHR33987">
    <property type="entry name" value="CALCINEURIN-LIKE METALLO-PHOSPHOESTERASE SUPERFAMILY PROTEIN"/>
    <property type="match status" value="1"/>
</dbReference>
<dbReference type="RefSeq" id="WP_241552589.1">
    <property type="nucleotide sequence ID" value="NZ_JANCNS010000003.1"/>
</dbReference>
<reference evidence="3" key="1">
    <citation type="submission" date="2022-07" db="EMBL/GenBank/DDBJ databases">
        <title>Gramela sediminis sp. nov., isolated from deep-sea sediment of the Indian Ocean.</title>
        <authorList>
            <person name="Shi H."/>
        </authorList>
    </citation>
    <scope>NUCLEOTIDE SEQUENCE</scope>
    <source>
        <strain evidence="3">GC03-9</strain>
    </source>
</reference>
<feature type="compositionally biased region" description="Basic and acidic residues" evidence="1">
    <location>
        <begin position="173"/>
        <end position="183"/>
    </location>
</feature>
<dbReference type="Proteomes" id="UP001155280">
    <property type="component" value="Unassembled WGS sequence"/>
</dbReference>
<dbReference type="InterPro" id="IPR038607">
    <property type="entry name" value="PhoD-like_sf"/>
</dbReference>
<accession>A0A9X2R9J7</accession>
<feature type="region of interest" description="Disordered" evidence="1">
    <location>
        <begin position="173"/>
        <end position="193"/>
    </location>
</feature>
<dbReference type="Pfam" id="PF09423">
    <property type="entry name" value="PhoD"/>
    <property type="match status" value="1"/>
</dbReference>
<comment type="caution">
    <text evidence="3">The sequence shown here is derived from an EMBL/GenBank/DDBJ whole genome shotgun (WGS) entry which is preliminary data.</text>
</comment>
<gene>
    <name evidence="3" type="ORF">MKO06_13440</name>
</gene>
<proteinExistence type="predicted"/>
<dbReference type="SUPFAM" id="SSF56300">
    <property type="entry name" value="Metallo-dependent phosphatases"/>
    <property type="match status" value="1"/>
</dbReference>